<feature type="transmembrane region" description="Helical" evidence="2">
    <location>
        <begin position="46"/>
        <end position="68"/>
    </location>
</feature>
<keyword evidence="2" id="KW-1133">Transmembrane helix</keyword>
<organism evidence="3 4">
    <name type="scientific">Leptobacterium flavescens</name>
    <dbReference type="NCBI Taxonomy" id="472055"/>
    <lineage>
        <taxon>Bacteria</taxon>
        <taxon>Pseudomonadati</taxon>
        <taxon>Bacteroidota</taxon>
        <taxon>Flavobacteriia</taxon>
        <taxon>Flavobacteriales</taxon>
        <taxon>Flavobacteriaceae</taxon>
        <taxon>Leptobacterium</taxon>
    </lineage>
</organism>
<gene>
    <name evidence="3" type="ORF">GWK08_02005</name>
</gene>
<dbReference type="RefSeq" id="WP_163605235.1">
    <property type="nucleotide sequence ID" value="NZ_JAABOO010000001.1"/>
</dbReference>
<proteinExistence type="predicted"/>
<keyword evidence="1" id="KW-0175">Coiled coil</keyword>
<protein>
    <recommendedName>
        <fullName evidence="5">Anti-sigma factor</fullName>
    </recommendedName>
</protein>
<keyword evidence="2" id="KW-0472">Membrane</keyword>
<evidence type="ECO:0000313" key="3">
    <source>
        <dbReference type="EMBL" id="NER12204.1"/>
    </source>
</evidence>
<evidence type="ECO:0008006" key="5">
    <source>
        <dbReference type="Google" id="ProtNLM"/>
    </source>
</evidence>
<name>A0A6P0UG25_9FLAO</name>
<sequence>MGQDLRKLFKEEQQLSAHKMKDGHEERFLQKLEEELPVSRKRSNFYFMKIAASIAVLLAAGVISYNLINSKDDLKGGEEVVETNTTNTTPVNQITLGNISPDLKKVEDYYVTNINLQLSSIEVNEENKQLFDGYMKKLTELDDDYKLLNKELNEVGPNEQTITALINNLQIRLQLLNRLQKKLQELKEDQNETFKNETV</sequence>
<comment type="caution">
    <text evidence="3">The sequence shown here is derived from an EMBL/GenBank/DDBJ whole genome shotgun (WGS) entry which is preliminary data.</text>
</comment>
<accession>A0A6P0UG25</accession>
<feature type="coiled-coil region" evidence="1">
    <location>
        <begin position="166"/>
        <end position="196"/>
    </location>
</feature>
<evidence type="ECO:0000313" key="4">
    <source>
        <dbReference type="Proteomes" id="UP000468581"/>
    </source>
</evidence>
<keyword evidence="2" id="KW-0812">Transmembrane</keyword>
<dbReference type="EMBL" id="JAABOO010000001">
    <property type="protein sequence ID" value="NER12204.1"/>
    <property type="molecule type" value="Genomic_DNA"/>
</dbReference>
<dbReference type="AlphaFoldDB" id="A0A6P0UG25"/>
<keyword evidence="4" id="KW-1185">Reference proteome</keyword>
<evidence type="ECO:0000256" key="2">
    <source>
        <dbReference type="SAM" id="Phobius"/>
    </source>
</evidence>
<evidence type="ECO:0000256" key="1">
    <source>
        <dbReference type="SAM" id="Coils"/>
    </source>
</evidence>
<reference evidence="3 4" key="1">
    <citation type="submission" date="2020-01" db="EMBL/GenBank/DDBJ databases">
        <title>Leptobacterium flavescens.</title>
        <authorList>
            <person name="Wang G."/>
        </authorList>
    </citation>
    <scope>NUCLEOTIDE SEQUENCE [LARGE SCALE GENOMIC DNA]</scope>
    <source>
        <strain evidence="3 4">KCTC 22160</strain>
    </source>
</reference>
<dbReference type="Proteomes" id="UP000468581">
    <property type="component" value="Unassembled WGS sequence"/>
</dbReference>